<evidence type="ECO:0000256" key="1">
    <source>
        <dbReference type="SAM" id="SignalP"/>
    </source>
</evidence>
<dbReference type="InterPro" id="IPR036439">
    <property type="entry name" value="Dockerin_dom_sf"/>
</dbReference>
<dbReference type="PROSITE" id="PS51766">
    <property type="entry name" value="DOCKERIN"/>
    <property type="match status" value="1"/>
</dbReference>
<dbReference type="AlphaFoldDB" id="A0A853JRD6"/>
<sequence>MKKRWKITSMLAVFCLLFSLFSPFAVLAENNNASLAQAQTTNSWDPDNGSYKISTVEDLKRFRNAVNGGNTFAETTVTLESSLEIPEGGDIGSIETGKSFDGTFNGQGYTISGFADSDSGLVNTLGKDGVITDTKMVVNLNITKTGTYGIFANSQGNSGIVTKCAAEGNVKIDVDAEGGSNSVAFYGIAPVYLSGRETDNIADCYSNLNIDAKVINVGQYGNNQLTIMGIAGCQSYKRQMGAIEREFKNGRMSNCYATGTINASLTTTAGNALQPNVFGVGDVKDANYVSGLYCDTTEGHLDKIQNAAAGTDTIKTPNVSVISDAQALVNASSYAGFDFDTVWTTKSDTVMPVLQSQSKSEDPMNISVDVLVKVPQKVVPDKSTATEGPVRLFAQLEITDKIGDDDLMVVGANGEDLTKYIQNCGLKGTITSTAVGSLKSKIYYTDRTQGERAGVKYENYRFGIDYDDSKTDRTFEFNSVKFVNKDDPTQTAALKGNGKDGTVTEAEVTGNILKSKQAIKILMDKFVVDNPAESFEQKKNQLISNCWYIMTMARCGYAAPEGYYDSFYKALSSYMASLEKNPWGDLISPDVTGGIFSIGDYFKVAGAVTAIGYDPRSVGGVDCIAPMYDYDKIKEDASTNNYTAKFYALIGLDLFGTSYNFDNEQASVTDMRNKLLTELAENANKNWTGDDETNGPDMAFMLFTALAPYYNTNQDAKEAGDKLFESAQRGQDCFGGYYALDVYNPASLAQVMIGSAATGMDIFREAAYIKNGYSLIDAANIFINFDKKTTFPVQGDAYADGNLGVANYQLPQGYESALRAIGESDYQNASDRFYDMSDVKISTIAVNDLISALPAVDSITNENIEAVEAQSNAVAEKWNVLSEAQKNSINTETWDAVKAKILSLRGMKGDVNQDQVVDAKDVTRINQYIVGARELSDTEFTLADVNNDGVVDAKDVTRIQQHIVGLRSEL</sequence>
<dbReference type="CDD" id="cd14256">
    <property type="entry name" value="Dockerin_I"/>
    <property type="match status" value="1"/>
</dbReference>
<dbReference type="Gene3D" id="2.160.20.110">
    <property type="match status" value="1"/>
</dbReference>
<protein>
    <recommendedName>
        <fullName evidence="2">Dockerin domain-containing protein</fullName>
    </recommendedName>
</protein>
<dbReference type="InterPro" id="IPR002105">
    <property type="entry name" value="Dockerin_1_rpt"/>
</dbReference>
<dbReference type="EMBL" id="JACCKS010000014">
    <property type="protein sequence ID" value="NZA38919.1"/>
    <property type="molecule type" value="Genomic_DNA"/>
</dbReference>
<feature type="signal peptide" evidence="1">
    <location>
        <begin position="1"/>
        <end position="28"/>
    </location>
</feature>
<dbReference type="Gene3D" id="1.10.1330.10">
    <property type="entry name" value="Dockerin domain"/>
    <property type="match status" value="1"/>
</dbReference>
<comment type="caution">
    <text evidence="3">The sequence shown here is derived from an EMBL/GenBank/DDBJ whole genome shotgun (WGS) entry which is preliminary data.</text>
</comment>
<dbReference type="Pfam" id="PF00404">
    <property type="entry name" value="Dockerin_1"/>
    <property type="match status" value="1"/>
</dbReference>
<dbReference type="InterPro" id="IPR016134">
    <property type="entry name" value="Dockerin_dom"/>
</dbReference>
<dbReference type="SUPFAM" id="SSF63446">
    <property type="entry name" value="Type I dockerin domain"/>
    <property type="match status" value="1"/>
</dbReference>
<organism evidence="3 4">
    <name type="scientific">Eubacterium callanderi</name>
    <dbReference type="NCBI Taxonomy" id="53442"/>
    <lineage>
        <taxon>Bacteria</taxon>
        <taxon>Bacillati</taxon>
        <taxon>Bacillota</taxon>
        <taxon>Clostridia</taxon>
        <taxon>Eubacteriales</taxon>
        <taxon>Eubacteriaceae</taxon>
        <taxon>Eubacterium</taxon>
    </lineage>
</organism>
<dbReference type="GO" id="GO:0004553">
    <property type="term" value="F:hydrolase activity, hydrolyzing O-glycosyl compounds"/>
    <property type="evidence" value="ECO:0007669"/>
    <property type="project" value="InterPro"/>
</dbReference>
<evidence type="ECO:0000313" key="4">
    <source>
        <dbReference type="Proteomes" id="UP000586254"/>
    </source>
</evidence>
<evidence type="ECO:0000259" key="2">
    <source>
        <dbReference type="PROSITE" id="PS51766"/>
    </source>
</evidence>
<accession>A0A853JRD6</accession>
<evidence type="ECO:0000313" key="3">
    <source>
        <dbReference type="EMBL" id="NZA38919.1"/>
    </source>
</evidence>
<dbReference type="Proteomes" id="UP000586254">
    <property type="component" value="Unassembled WGS sequence"/>
</dbReference>
<dbReference type="GO" id="GO:0000272">
    <property type="term" value="P:polysaccharide catabolic process"/>
    <property type="evidence" value="ECO:0007669"/>
    <property type="project" value="InterPro"/>
</dbReference>
<name>A0A853JRD6_9FIRM</name>
<feature type="domain" description="Dockerin" evidence="2">
    <location>
        <begin position="904"/>
        <end position="970"/>
    </location>
</feature>
<keyword evidence="1" id="KW-0732">Signal</keyword>
<gene>
    <name evidence="3" type="ORF">H0N91_12475</name>
</gene>
<reference evidence="3 4" key="1">
    <citation type="submission" date="2020-07" db="EMBL/GenBank/DDBJ databases">
        <title>Organ Donor 1.</title>
        <authorList>
            <person name="Marsh A.J."/>
            <person name="Azcarate-Peril M.A."/>
        </authorList>
    </citation>
    <scope>NUCLEOTIDE SEQUENCE [LARGE SCALE GENOMIC DNA]</scope>
    <source>
        <strain evidence="3 4">AMC0717</strain>
    </source>
</reference>
<proteinExistence type="predicted"/>
<dbReference type="PROSITE" id="PS00018">
    <property type="entry name" value="EF_HAND_1"/>
    <property type="match status" value="1"/>
</dbReference>
<dbReference type="InterPro" id="IPR018247">
    <property type="entry name" value="EF_Hand_1_Ca_BS"/>
</dbReference>
<dbReference type="RefSeq" id="WP_180493606.1">
    <property type="nucleotide sequence ID" value="NZ_JACCKS010000014.1"/>
</dbReference>
<feature type="chain" id="PRO_5039247817" description="Dockerin domain-containing protein" evidence="1">
    <location>
        <begin position="29"/>
        <end position="970"/>
    </location>
</feature>